<keyword evidence="3" id="KW-1185">Reference proteome</keyword>
<evidence type="ECO:0000313" key="2">
    <source>
        <dbReference type="EMBL" id="WZN63352.1"/>
    </source>
</evidence>
<evidence type="ECO:0000313" key="3">
    <source>
        <dbReference type="Proteomes" id="UP001472866"/>
    </source>
</evidence>
<accession>A0AAX4PAF0</accession>
<protein>
    <submittedName>
        <fullName evidence="2">Uncharacterized protein</fullName>
    </submittedName>
</protein>
<dbReference type="PANTHER" id="PTHR45778">
    <property type="entry name" value="PURPLE ACID PHOSPHATASE-RELATED"/>
    <property type="match status" value="1"/>
</dbReference>
<dbReference type="Proteomes" id="UP001472866">
    <property type="component" value="Chromosome 07"/>
</dbReference>
<dbReference type="Gene3D" id="3.60.21.10">
    <property type="match status" value="1"/>
</dbReference>
<evidence type="ECO:0000256" key="1">
    <source>
        <dbReference type="SAM" id="MobiDB-lite"/>
    </source>
</evidence>
<dbReference type="PANTHER" id="PTHR45778:SF3">
    <property type="entry name" value="PURPLE ACID PHOSPHATASE"/>
    <property type="match status" value="1"/>
</dbReference>
<sequence>MFLTAEKFTSDLSDWDTCKVTDMTRMFDAAHALKEKPSWVPYMTTIGNHERDWPNSGGRYGGQDSGGECGVPYMSRL</sequence>
<dbReference type="InterPro" id="IPR005046">
    <property type="entry name" value="DUF285"/>
</dbReference>
<organism evidence="2 3">
    <name type="scientific">Chloropicon roscoffensis</name>
    <dbReference type="NCBI Taxonomy" id="1461544"/>
    <lineage>
        <taxon>Eukaryota</taxon>
        <taxon>Viridiplantae</taxon>
        <taxon>Chlorophyta</taxon>
        <taxon>Chloropicophyceae</taxon>
        <taxon>Chloropicales</taxon>
        <taxon>Chloropicaceae</taxon>
        <taxon>Chloropicon</taxon>
    </lineage>
</organism>
<name>A0AAX4PAF0_9CHLO</name>
<dbReference type="AlphaFoldDB" id="A0AAX4PAF0"/>
<reference evidence="2 3" key="1">
    <citation type="submission" date="2024-03" db="EMBL/GenBank/DDBJ databases">
        <title>Complete genome sequence of the green alga Chloropicon roscoffensis RCC1871.</title>
        <authorList>
            <person name="Lemieux C."/>
            <person name="Pombert J.-F."/>
            <person name="Otis C."/>
            <person name="Turmel M."/>
        </authorList>
    </citation>
    <scope>NUCLEOTIDE SEQUENCE [LARGE SCALE GENOMIC DNA]</scope>
    <source>
        <strain evidence="2 3">RCC1871</strain>
    </source>
</reference>
<dbReference type="Pfam" id="PF03382">
    <property type="entry name" value="DUF285"/>
    <property type="match status" value="1"/>
</dbReference>
<dbReference type="EMBL" id="CP151507">
    <property type="protein sequence ID" value="WZN63352.1"/>
    <property type="molecule type" value="Genomic_DNA"/>
</dbReference>
<dbReference type="InterPro" id="IPR029052">
    <property type="entry name" value="Metallo-depent_PP-like"/>
</dbReference>
<gene>
    <name evidence="2" type="ORF">HKI87_07g49000</name>
</gene>
<proteinExistence type="predicted"/>
<feature type="compositionally biased region" description="Gly residues" evidence="1">
    <location>
        <begin position="58"/>
        <end position="69"/>
    </location>
</feature>
<feature type="region of interest" description="Disordered" evidence="1">
    <location>
        <begin position="53"/>
        <end position="77"/>
    </location>
</feature>